<dbReference type="OrthoDB" id="193139at2759"/>
<name>A0A7M6DPF4_9CNID</name>
<keyword evidence="19" id="KW-1185">Reference proteome</keyword>
<keyword evidence="12" id="KW-0496">Mitochondrion</keyword>
<dbReference type="Proteomes" id="UP000594262">
    <property type="component" value="Unplaced"/>
</dbReference>
<dbReference type="GO" id="GO:0005741">
    <property type="term" value="C:mitochondrial outer membrane"/>
    <property type="evidence" value="ECO:0007669"/>
    <property type="project" value="UniProtKB-SubCell"/>
</dbReference>
<dbReference type="AlphaFoldDB" id="A0A7M6DPF4"/>
<evidence type="ECO:0000256" key="10">
    <source>
        <dbReference type="ARBA" id="ARBA00022989"/>
    </source>
</evidence>
<comment type="catalytic activity">
    <reaction evidence="16">
        <text>RX + glutathione = an S-substituted glutathione + a halide anion + H(+)</text>
        <dbReference type="Rhea" id="RHEA:16437"/>
        <dbReference type="ChEBI" id="CHEBI:15378"/>
        <dbReference type="ChEBI" id="CHEBI:16042"/>
        <dbReference type="ChEBI" id="CHEBI:17792"/>
        <dbReference type="ChEBI" id="CHEBI:57925"/>
        <dbReference type="ChEBI" id="CHEBI:90779"/>
        <dbReference type="EC" id="2.5.1.18"/>
    </reaction>
    <physiologicalReaction direction="left-to-right" evidence="16">
        <dbReference type="Rhea" id="RHEA:16438"/>
    </physiologicalReaction>
</comment>
<dbReference type="GO" id="GO:0005789">
    <property type="term" value="C:endoplasmic reticulum membrane"/>
    <property type="evidence" value="ECO:0007669"/>
    <property type="project" value="UniProtKB-SubCell"/>
</dbReference>
<dbReference type="EnsemblMetazoa" id="CLYHEMT020159.1">
    <property type="protein sequence ID" value="CLYHEMP020159.1"/>
    <property type="gene ID" value="CLYHEMG020159"/>
</dbReference>
<evidence type="ECO:0000256" key="9">
    <source>
        <dbReference type="ARBA" id="ARBA00022824"/>
    </source>
</evidence>
<dbReference type="SUPFAM" id="SSF161084">
    <property type="entry name" value="MAPEG domain-like"/>
    <property type="match status" value="1"/>
</dbReference>
<dbReference type="Pfam" id="PF01124">
    <property type="entry name" value="MAPEG"/>
    <property type="match status" value="1"/>
</dbReference>
<keyword evidence="7 17" id="KW-0812">Transmembrane</keyword>
<sequence length="154" mass="17195">MAGNEGLLSMENPLFKEFAFYAMVVIMKMFVVHLSVSYYRITRNVFVSAEDVKIADPSGKLKINRNDPVVERHRAAHLNDMENIIPFVLVGLFYVTTNPAASTAILLFRIFTGSRIVHSIVYLFHVPQPARALAFGVGIGVNCYMGAIALQQFL</sequence>
<keyword evidence="9" id="KW-0256">Endoplasmic reticulum</keyword>
<comment type="subcellular location">
    <subcellularLocation>
        <location evidence="3">Endoplasmic reticulum membrane</location>
        <topology evidence="3">Multi-pass membrane protein</topology>
    </subcellularLocation>
    <subcellularLocation>
        <location evidence="2">Mitochondrion outer membrane</location>
    </subcellularLocation>
</comment>
<evidence type="ECO:0000256" key="7">
    <source>
        <dbReference type="ARBA" id="ARBA00022692"/>
    </source>
</evidence>
<evidence type="ECO:0000256" key="6">
    <source>
        <dbReference type="ARBA" id="ARBA00022679"/>
    </source>
</evidence>
<evidence type="ECO:0000256" key="13">
    <source>
        <dbReference type="ARBA" id="ARBA00023136"/>
    </source>
</evidence>
<comment type="subunit">
    <text evidence="14">Homotrimer; The trimer binds only one molecule of glutathione.</text>
</comment>
<evidence type="ECO:0000256" key="16">
    <source>
        <dbReference type="ARBA" id="ARBA00049385"/>
    </source>
</evidence>
<evidence type="ECO:0000313" key="19">
    <source>
        <dbReference type="Proteomes" id="UP000594262"/>
    </source>
</evidence>
<evidence type="ECO:0000256" key="5">
    <source>
        <dbReference type="ARBA" id="ARBA00012452"/>
    </source>
</evidence>
<dbReference type="InterPro" id="IPR023352">
    <property type="entry name" value="MAPEG-like_dom_sf"/>
</dbReference>
<keyword evidence="13 17" id="KW-0472">Membrane</keyword>
<dbReference type="EC" id="2.5.1.18" evidence="5"/>
<dbReference type="InterPro" id="IPR040162">
    <property type="entry name" value="MGST1-like"/>
</dbReference>
<dbReference type="PANTHER" id="PTHR10689">
    <property type="entry name" value="MICROSOMAL GLUTATHIONE S-TRANSFERASE 1"/>
    <property type="match status" value="1"/>
</dbReference>
<keyword evidence="11" id="KW-0007">Acetylation</keyword>
<evidence type="ECO:0000256" key="3">
    <source>
        <dbReference type="ARBA" id="ARBA00004477"/>
    </source>
</evidence>
<accession>A0A7M6DPF4</accession>
<feature type="transmembrane region" description="Helical" evidence="17">
    <location>
        <begin position="132"/>
        <end position="150"/>
    </location>
</feature>
<proteinExistence type="inferred from homology"/>
<dbReference type="GeneID" id="136808473"/>
<evidence type="ECO:0000256" key="11">
    <source>
        <dbReference type="ARBA" id="ARBA00022990"/>
    </source>
</evidence>
<dbReference type="FunFam" id="1.20.120.550:FF:000002">
    <property type="entry name" value="Microsomal glutathione S-transferase 1"/>
    <property type="match status" value="1"/>
</dbReference>
<feature type="transmembrane region" description="Helical" evidence="17">
    <location>
        <begin position="84"/>
        <end position="112"/>
    </location>
</feature>
<evidence type="ECO:0000256" key="4">
    <source>
        <dbReference type="ARBA" id="ARBA00010459"/>
    </source>
</evidence>
<protein>
    <recommendedName>
        <fullName evidence="15">Microsomal glutathione S-transferase 1</fullName>
        <ecNumber evidence="5">2.5.1.18</ecNumber>
    </recommendedName>
</protein>
<feature type="transmembrane region" description="Helical" evidence="17">
    <location>
        <begin position="18"/>
        <end position="39"/>
    </location>
</feature>
<dbReference type="InterPro" id="IPR001129">
    <property type="entry name" value="Membr-assoc_MAPEG"/>
</dbReference>
<evidence type="ECO:0000256" key="8">
    <source>
        <dbReference type="ARBA" id="ARBA00022787"/>
    </source>
</evidence>
<dbReference type="RefSeq" id="XP_066921104.1">
    <property type="nucleotide sequence ID" value="XM_067065003.1"/>
</dbReference>
<dbReference type="Gene3D" id="1.20.120.550">
    <property type="entry name" value="Membrane associated eicosanoid/glutathione metabolism-like domain"/>
    <property type="match status" value="1"/>
</dbReference>
<keyword evidence="10 17" id="KW-1133">Transmembrane helix</keyword>
<evidence type="ECO:0000256" key="2">
    <source>
        <dbReference type="ARBA" id="ARBA00004294"/>
    </source>
</evidence>
<evidence type="ECO:0000256" key="12">
    <source>
        <dbReference type="ARBA" id="ARBA00023128"/>
    </source>
</evidence>
<evidence type="ECO:0000313" key="18">
    <source>
        <dbReference type="EnsemblMetazoa" id="CLYHEMP020159.1"/>
    </source>
</evidence>
<evidence type="ECO:0000256" key="15">
    <source>
        <dbReference type="ARBA" id="ARBA00039397"/>
    </source>
</evidence>
<evidence type="ECO:0000256" key="1">
    <source>
        <dbReference type="ARBA" id="ARBA00003701"/>
    </source>
</evidence>
<evidence type="ECO:0000256" key="17">
    <source>
        <dbReference type="SAM" id="Phobius"/>
    </source>
</evidence>
<dbReference type="PANTHER" id="PTHR10689:SF6">
    <property type="entry name" value="MICROSOMAL GLUTATHIONE S-TRANSFERASE 1"/>
    <property type="match status" value="1"/>
</dbReference>
<dbReference type="GO" id="GO:0004364">
    <property type="term" value="F:glutathione transferase activity"/>
    <property type="evidence" value="ECO:0007669"/>
    <property type="project" value="UniProtKB-EC"/>
</dbReference>
<reference evidence="18" key="1">
    <citation type="submission" date="2021-01" db="UniProtKB">
        <authorList>
            <consortium name="EnsemblMetazoa"/>
        </authorList>
    </citation>
    <scope>IDENTIFICATION</scope>
</reference>
<comment type="function">
    <text evidence="1">Conjugation of reduced glutathione to a wide number of exogenous and endogenous hydrophobic electrophiles.</text>
</comment>
<comment type="similarity">
    <text evidence="4">Belongs to the MAPEG family.</text>
</comment>
<keyword evidence="8" id="KW-1000">Mitochondrion outer membrane</keyword>
<keyword evidence="6" id="KW-0808">Transferase</keyword>
<evidence type="ECO:0000256" key="14">
    <source>
        <dbReference type="ARBA" id="ARBA00038540"/>
    </source>
</evidence>
<organism evidence="18 19">
    <name type="scientific">Clytia hemisphaerica</name>
    <dbReference type="NCBI Taxonomy" id="252671"/>
    <lineage>
        <taxon>Eukaryota</taxon>
        <taxon>Metazoa</taxon>
        <taxon>Cnidaria</taxon>
        <taxon>Hydrozoa</taxon>
        <taxon>Hydroidolina</taxon>
        <taxon>Leptothecata</taxon>
        <taxon>Obeliida</taxon>
        <taxon>Clytiidae</taxon>
        <taxon>Clytia</taxon>
    </lineage>
</organism>